<evidence type="ECO:0000313" key="2">
    <source>
        <dbReference type="Proteomes" id="UP001172673"/>
    </source>
</evidence>
<comment type="caution">
    <text evidence="1">The sequence shown here is derived from an EMBL/GenBank/DDBJ whole genome shotgun (WGS) entry which is preliminary data.</text>
</comment>
<reference evidence="1" key="1">
    <citation type="submission" date="2022-10" db="EMBL/GenBank/DDBJ databases">
        <title>Culturing micro-colonial fungi from biological soil crusts in the Mojave desert and describing Neophaeococcomyces mojavensis, and introducing the new genera and species Taxawa tesnikishii.</title>
        <authorList>
            <person name="Kurbessoian T."/>
            <person name="Stajich J.E."/>
        </authorList>
    </citation>
    <scope>NUCLEOTIDE SEQUENCE</scope>
    <source>
        <strain evidence="1">TK_41</strain>
    </source>
</reference>
<accession>A0AA38X3C2</accession>
<dbReference type="AlphaFoldDB" id="A0AA38X3C2"/>
<dbReference type="EMBL" id="JAPDRK010000015">
    <property type="protein sequence ID" value="KAJ9605897.1"/>
    <property type="molecule type" value="Genomic_DNA"/>
</dbReference>
<organism evidence="1 2">
    <name type="scientific">Cladophialophora chaetospira</name>
    <dbReference type="NCBI Taxonomy" id="386627"/>
    <lineage>
        <taxon>Eukaryota</taxon>
        <taxon>Fungi</taxon>
        <taxon>Dikarya</taxon>
        <taxon>Ascomycota</taxon>
        <taxon>Pezizomycotina</taxon>
        <taxon>Eurotiomycetes</taxon>
        <taxon>Chaetothyriomycetidae</taxon>
        <taxon>Chaetothyriales</taxon>
        <taxon>Herpotrichiellaceae</taxon>
        <taxon>Cladophialophora</taxon>
    </lineage>
</organism>
<proteinExistence type="predicted"/>
<protein>
    <submittedName>
        <fullName evidence="1">Uncharacterized protein</fullName>
    </submittedName>
</protein>
<sequence>MAGLRTLQLSGDLESLLNELPPIQSLIYLRLVSTQHRKTIGIDLMLAALERQSTIVRLQLDDINICNGLRPPRSPTESESEGWDAEGEVDVPVSAGSHGNVGLEALSCFGIEIDEAALGKVLSKLVRLKVLTIERASDGDLIDIEFSGGFHVPTKHLSAALAQAAASLEQLSFVPIFDIYESIEDISLFESLRHFSSLRDLVIYPELLIGRMSCPNWIIVTEPQPCHVLATKLPSSLETLTLAINLVQADRRGVAY</sequence>
<gene>
    <name evidence="1" type="ORF">H2200_009746</name>
</gene>
<evidence type="ECO:0000313" key="1">
    <source>
        <dbReference type="EMBL" id="KAJ9605897.1"/>
    </source>
</evidence>
<dbReference type="Proteomes" id="UP001172673">
    <property type="component" value="Unassembled WGS sequence"/>
</dbReference>
<dbReference type="SUPFAM" id="SSF52047">
    <property type="entry name" value="RNI-like"/>
    <property type="match status" value="1"/>
</dbReference>
<name>A0AA38X3C2_9EURO</name>
<keyword evidence="2" id="KW-1185">Reference proteome</keyword>